<accession>A0A285G7U0</accession>
<keyword evidence="1" id="KW-1133">Transmembrane helix</keyword>
<evidence type="ECO:0000313" key="3">
    <source>
        <dbReference type="EMBL" id="SNY19650.1"/>
    </source>
</evidence>
<dbReference type="InterPro" id="IPR042047">
    <property type="entry name" value="SleB_dom1"/>
</dbReference>
<dbReference type="Proteomes" id="UP000219573">
    <property type="component" value="Unassembled WGS sequence"/>
</dbReference>
<dbReference type="EMBL" id="OBDZ01000005">
    <property type="protein sequence ID" value="SNY19650.1"/>
    <property type="molecule type" value="Genomic_DNA"/>
</dbReference>
<keyword evidence="1" id="KW-0812">Transmembrane</keyword>
<feature type="domain" description="Cell wall hydrolase SleB" evidence="2">
    <location>
        <begin position="56"/>
        <end position="155"/>
    </location>
</feature>
<dbReference type="InterPro" id="IPR011105">
    <property type="entry name" value="Cell_wall_hydrolase_SleB"/>
</dbReference>
<dbReference type="AlphaFoldDB" id="A0A285G7U0"/>
<sequence>MKKKTIILIAVLLIGVSIFYGYYNAKLAEAKTPSWFWSLSPTTRLMVNTVHAEAKGEPYLAKVAVAAVMMNRVRSHKFPNTIAGVIYQPWAFTPVAHGLVWSQRPTEDSIRATLSAIRGWDPTYGCLYFYNPATSSSRWIYSRRTVRKIGKHIFAK</sequence>
<keyword evidence="1" id="KW-0472">Membrane</keyword>
<dbReference type="Pfam" id="PF07486">
    <property type="entry name" value="Hydrolase_2"/>
    <property type="match status" value="1"/>
</dbReference>
<evidence type="ECO:0000313" key="4">
    <source>
        <dbReference type="Proteomes" id="UP000219573"/>
    </source>
</evidence>
<evidence type="ECO:0000256" key="1">
    <source>
        <dbReference type="SAM" id="Phobius"/>
    </source>
</evidence>
<gene>
    <name evidence="3" type="ORF">SAMN06265827_105164</name>
</gene>
<dbReference type="RefSeq" id="WP_097016985.1">
    <property type="nucleotide sequence ID" value="NZ_OBDZ01000005.1"/>
</dbReference>
<reference evidence="4" key="1">
    <citation type="submission" date="2017-09" db="EMBL/GenBank/DDBJ databases">
        <authorList>
            <person name="Varghese N."/>
            <person name="Submissions S."/>
        </authorList>
    </citation>
    <scope>NUCLEOTIDE SEQUENCE [LARGE SCALE GENOMIC DNA]</scope>
    <source>
        <strain evidence="4">MSL47</strain>
    </source>
</reference>
<dbReference type="GO" id="GO:0016787">
    <property type="term" value="F:hydrolase activity"/>
    <property type="evidence" value="ECO:0007669"/>
    <property type="project" value="InterPro"/>
</dbReference>
<feature type="transmembrane region" description="Helical" evidence="1">
    <location>
        <begin position="6"/>
        <end position="23"/>
    </location>
</feature>
<keyword evidence="4" id="KW-1185">Reference proteome</keyword>
<name>A0A285G7U0_9FIRM</name>
<evidence type="ECO:0000259" key="2">
    <source>
        <dbReference type="Pfam" id="PF07486"/>
    </source>
</evidence>
<dbReference type="Gene3D" id="1.10.10.2520">
    <property type="entry name" value="Cell wall hydrolase SleB, domain 1"/>
    <property type="match status" value="1"/>
</dbReference>
<proteinExistence type="predicted"/>
<dbReference type="STRING" id="1413210.U472_12400"/>
<protein>
    <submittedName>
        <fullName evidence="3">N-acetylmuramoyl-L-alanine amidase</fullName>
    </submittedName>
</protein>
<dbReference type="Gene3D" id="6.20.240.60">
    <property type="match status" value="1"/>
</dbReference>
<dbReference type="OrthoDB" id="9785345at2"/>
<organism evidence="3 4">
    <name type="scientific">Orenia metallireducens</name>
    <dbReference type="NCBI Taxonomy" id="1413210"/>
    <lineage>
        <taxon>Bacteria</taxon>
        <taxon>Bacillati</taxon>
        <taxon>Bacillota</taxon>
        <taxon>Clostridia</taxon>
        <taxon>Halanaerobiales</taxon>
        <taxon>Halobacteroidaceae</taxon>
        <taxon>Orenia</taxon>
    </lineage>
</organism>